<keyword evidence="5 9" id="KW-0653">Protein transport</keyword>
<feature type="compositionally biased region" description="Low complexity" evidence="10">
    <location>
        <begin position="85"/>
        <end position="98"/>
    </location>
</feature>
<name>A0A518D920_9BACT</name>
<dbReference type="InterPro" id="IPR003369">
    <property type="entry name" value="TatA/B/E"/>
</dbReference>
<keyword evidence="6 9" id="KW-1133">Transmembrane helix</keyword>
<accession>A0A518D920</accession>
<gene>
    <name evidence="11" type="primary">tatAy</name>
    <name evidence="9" type="synonym">tatA</name>
    <name evidence="11" type="ORF">Pla175_13410</name>
</gene>
<dbReference type="Gene3D" id="1.20.5.3310">
    <property type="match status" value="1"/>
</dbReference>
<keyword evidence="7 9" id="KW-0811">Translocation</keyword>
<keyword evidence="3 9" id="KW-1003">Cell membrane</keyword>
<evidence type="ECO:0000256" key="5">
    <source>
        <dbReference type="ARBA" id="ARBA00022927"/>
    </source>
</evidence>
<dbReference type="Proteomes" id="UP000317429">
    <property type="component" value="Chromosome"/>
</dbReference>
<dbReference type="AlphaFoldDB" id="A0A518D920"/>
<comment type="function">
    <text evidence="9">Part of the twin-arginine translocation (Tat) system that transports large folded proteins containing a characteristic twin-arginine motif in their signal peptide across membranes. TatA could form the protein-conducting channel of the Tat system.</text>
</comment>
<dbReference type="InterPro" id="IPR006312">
    <property type="entry name" value="TatA/E"/>
</dbReference>
<evidence type="ECO:0000256" key="8">
    <source>
        <dbReference type="ARBA" id="ARBA00023136"/>
    </source>
</evidence>
<evidence type="ECO:0000256" key="4">
    <source>
        <dbReference type="ARBA" id="ARBA00022692"/>
    </source>
</evidence>
<keyword evidence="12" id="KW-1185">Reference proteome</keyword>
<proteinExistence type="inferred from homology"/>
<dbReference type="RefSeq" id="WP_145282395.1">
    <property type="nucleotide sequence ID" value="NZ_CP036291.1"/>
</dbReference>
<dbReference type="NCBIfam" id="TIGR01411">
    <property type="entry name" value="tatAE"/>
    <property type="match status" value="1"/>
</dbReference>
<keyword evidence="4 9" id="KW-0812">Transmembrane</keyword>
<keyword evidence="2 9" id="KW-0813">Transport</keyword>
<dbReference type="PANTHER" id="PTHR42982:SF1">
    <property type="entry name" value="SEC-INDEPENDENT PROTEIN TRANSLOCASE PROTEIN TATA"/>
    <property type="match status" value="1"/>
</dbReference>
<dbReference type="GO" id="GO:0008320">
    <property type="term" value="F:protein transmembrane transporter activity"/>
    <property type="evidence" value="ECO:0007669"/>
    <property type="project" value="UniProtKB-UniRule"/>
</dbReference>
<keyword evidence="8 9" id="KW-0472">Membrane</keyword>
<dbReference type="GO" id="GO:0043953">
    <property type="term" value="P:protein transport by the Tat complex"/>
    <property type="evidence" value="ECO:0007669"/>
    <property type="project" value="UniProtKB-UniRule"/>
</dbReference>
<evidence type="ECO:0000256" key="1">
    <source>
        <dbReference type="ARBA" id="ARBA00004162"/>
    </source>
</evidence>
<feature type="region of interest" description="Disordered" evidence="10">
    <location>
        <begin position="71"/>
        <end position="122"/>
    </location>
</feature>
<protein>
    <recommendedName>
        <fullName evidence="9">Sec-independent protein translocase protein TatA</fullName>
    </recommendedName>
</protein>
<sequence>MNPVLVPLAFLPGGIGPGEMLVVGIIAVLLFGSKLPEIARSAGKSLTEFKKGMHGFESEMKNVVYDDVDSPSTRQMTYQPDHYETPAPAFVPPAAADTAKADAADPTDSVPNANADENAAKA</sequence>
<evidence type="ECO:0000256" key="10">
    <source>
        <dbReference type="SAM" id="MobiDB-lite"/>
    </source>
</evidence>
<comment type="subunit">
    <text evidence="9">Forms a complex with TatC.</text>
</comment>
<feature type="transmembrane region" description="Helical" evidence="9">
    <location>
        <begin position="6"/>
        <end position="31"/>
    </location>
</feature>
<evidence type="ECO:0000313" key="12">
    <source>
        <dbReference type="Proteomes" id="UP000317429"/>
    </source>
</evidence>
<evidence type="ECO:0000256" key="6">
    <source>
        <dbReference type="ARBA" id="ARBA00022989"/>
    </source>
</evidence>
<comment type="similarity">
    <text evidence="9">Belongs to the TatA/E family.</text>
</comment>
<dbReference type="HAMAP" id="MF_00236">
    <property type="entry name" value="TatA_E"/>
    <property type="match status" value="1"/>
</dbReference>
<dbReference type="PANTHER" id="PTHR42982">
    <property type="entry name" value="SEC-INDEPENDENT PROTEIN TRANSLOCASE PROTEIN TATA"/>
    <property type="match status" value="1"/>
</dbReference>
<dbReference type="EMBL" id="CP036291">
    <property type="protein sequence ID" value="QDU87973.1"/>
    <property type="molecule type" value="Genomic_DNA"/>
</dbReference>
<dbReference type="Pfam" id="PF02416">
    <property type="entry name" value="TatA_B_E"/>
    <property type="match status" value="1"/>
</dbReference>
<dbReference type="OrthoDB" id="282899at2"/>
<reference evidence="11 12" key="1">
    <citation type="submission" date="2019-02" db="EMBL/GenBank/DDBJ databases">
        <title>Deep-cultivation of Planctomycetes and their phenomic and genomic characterization uncovers novel biology.</title>
        <authorList>
            <person name="Wiegand S."/>
            <person name="Jogler M."/>
            <person name="Boedeker C."/>
            <person name="Pinto D."/>
            <person name="Vollmers J."/>
            <person name="Rivas-Marin E."/>
            <person name="Kohn T."/>
            <person name="Peeters S.H."/>
            <person name="Heuer A."/>
            <person name="Rast P."/>
            <person name="Oberbeckmann S."/>
            <person name="Bunk B."/>
            <person name="Jeske O."/>
            <person name="Meyerdierks A."/>
            <person name="Storesund J.E."/>
            <person name="Kallscheuer N."/>
            <person name="Luecker S."/>
            <person name="Lage O.M."/>
            <person name="Pohl T."/>
            <person name="Merkel B.J."/>
            <person name="Hornburger P."/>
            <person name="Mueller R.-W."/>
            <person name="Bruemmer F."/>
            <person name="Labrenz M."/>
            <person name="Spormann A.M."/>
            <person name="Op den Camp H."/>
            <person name="Overmann J."/>
            <person name="Amann R."/>
            <person name="Jetten M.S.M."/>
            <person name="Mascher T."/>
            <person name="Medema M.H."/>
            <person name="Devos D.P."/>
            <person name="Kaster A.-K."/>
            <person name="Ovreas L."/>
            <person name="Rohde M."/>
            <person name="Galperin M.Y."/>
            <person name="Jogler C."/>
        </authorList>
    </citation>
    <scope>NUCLEOTIDE SEQUENCE [LARGE SCALE GENOMIC DNA]</scope>
    <source>
        <strain evidence="11 12">Pla175</strain>
    </source>
</reference>
<dbReference type="KEGG" id="pnd:Pla175_13410"/>
<evidence type="ECO:0000256" key="3">
    <source>
        <dbReference type="ARBA" id="ARBA00022475"/>
    </source>
</evidence>
<dbReference type="GO" id="GO:0033281">
    <property type="term" value="C:TAT protein transport complex"/>
    <property type="evidence" value="ECO:0007669"/>
    <property type="project" value="UniProtKB-UniRule"/>
</dbReference>
<evidence type="ECO:0000256" key="2">
    <source>
        <dbReference type="ARBA" id="ARBA00022448"/>
    </source>
</evidence>
<organism evidence="11 12">
    <name type="scientific">Pirellulimonas nuda</name>
    <dbReference type="NCBI Taxonomy" id="2528009"/>
    <lineage>
        <taxon>Bacteria</taxon>
        <taxon>Pseudomonadati</taxon>
        <taxon>Planctomycetota</taxon>
        <taxon>Planctomycetia</taxon>
        <taxon>Pirellulales</taxon>
        <taxon>Lacipirellulaceae</taxon>
        <taxon>Pirellulimonas</taxon>
    </lineage>
</organism>
<evidence type="ECO:0000256" key="7">
    <source>
        <dbReference type="ARBA" id="ARBA00023010"/>
    </source>
</evidence>
<evidence type="ECO:0000256" key="9">
    <source>
        <dbReference type="HAMAP-Rule" id="MF_00236"/>
    </source>
</evidence>
<evidence type="ECO:0000313" key="11">
    <source>
        <dbReference type="EMBL" id="QDU87973.1"/>
    </source>
</evidence>
<comment type="subcellular location">
    <subcellularLocation>
        <location evidence="1 9">Cell membrane</location>
        <topology evidence="1 9">Single-pass membrane protein</topology>
    </subcellularLocation>
</comment>